<dbReference type="Proteomes" id="UP000664859">
    <property type="component" value="Unassembled WGS sequence"/>
</dbReference>
<evidence type="ECO:0000313" key="2">
    <source>
        <dbReference type="Proteomes" id="UP000664859"/>
    </source>
</evidence>
<sequence>MSGTKVALLRMDTGAEILTLEKMNDELLSEKRQLLAAVIMQDTNLLQCKAKLSAAPMPRATLRFMLMAMPTGNEAYLRMAQGLVVRDLADICPLGSYSSLWQFAFELAIRDTPLTPISTLCATKVRDTFASGETETIAACVVLIECVPLLAINAGSAAIRVQAINAAMDTVSVAPVWEQPLRAVQLLIASIQTDLRERVQATMRLAEGYANPAIRFAVAMAVLQYHLRASQMGSTHAMHVSHFSQPYLYVAHDVIPPLSVDMRMEVTSACVHVINTHHAMCKMGIVPPPWCMFKLSVGYCLKESTSCPNKHRINYDVVTEADAHVIEFVYSKSKRSRTSK</sequence>
<proteinExistence type="predicted"/>
<protein>
    <submittedName>
        <fullName evidence="1">Uncharacterized protein</fullName>
    </submittedName>
</protein>
<organism evidence="1 2">
    <name type="scientific">Tribonema minus</name>
    <dbReference type="NCBI Taxonomy" id="303371"/>
    <lineage>
        <taxon>Eukaryota</taxon>
        <taxon>Sar</taxon>
        <taxon>Stramenopiles</taxon>
        <taxon>Ochrophyta</taxon>
        <taxon>PX clade</taxon>
        <taxon>Xanthophyceae</taxon>
        <taxon>Tribonematales</taxon>
        <taxon>Tribonemataceae</taxon>
        <taxon>Tribonema</taxon>
    </lineage>
</organism>
<reference evidence="1" key="1">
    <citation type="submission" date="2021-02" db="EMBL/GenBank/DDBJ databases">
        <title>First Annotated Genome of the Yellow-green Alga Tribonema minus.</title>
        <authorList>
            <person name="Mahan K.M."/>
        </authorList>
    </citation>
    <scope>NUCLEOTIDE SEQUENCE</scope>
    <source>
        <strain evidence="1">UTEX B ZZ1240</strain>
    </source>
</reference>
<comment type="caution">
    <text evidence="1">The sequence shown here is derived from an EMBL/GenBank/DDBJ whole genome shotgun (WGS) entry which is preliminary data.</text>
</comment>
<dbReference type="EMBL" id="JAFCMP010000223">
    <property type="protein sequence ID" value="KAG5182973.1"/>
    <property type="molecule type" value="Genomic_DNA"/>
</dbReference>
<keyword evidence="2" id="KW-1185">Reference proteome</keyword>
<dbReference type="AlphaFoldDB" id="A0A835Z681"/>
<gene>
    <name evidence="1" type="ORF">JKP88DRAFT_272939</name>
</gene>
<name>A0A835Z681_9STRA</name>
<evidence type="ECO:0000313" key="1">
    <source>
        <dbReference type="EMBL" id="KAG5182973.1"/>
    </source>
</evidence>
<accession>A0A835Z681</accession>